<keyword evidence="2" id="KW-0614">Plasmid</keyword>
<feature type="transmembrane region" description="Helical" evidence="1">
    <location>
        <begin position="38"/>
        <end position="62"/>
    </location>
</feature>
<dbReference type="GeneID" id="75025134"/>
<dbReference type="AlphaFoldDB" id="D5FW88"/>
<sequence>MLIGIFDWLYAPRVIAALSGAMVFIITQDNFIGVRRVLLFFVSFLLGLTFSETTASVINFYIPNDIHIGNDLGAFVTSAVTVKLFVIIMSKIERKYLGE</sequence>
<proteinExistence type="predicted"/>
<dbReference type="EMBL" id="FJ865409">
    <property type="protein sequence ID" value="ACZ05617.1"/>
    <property type="molecule type" value="Genomic_DNA"/>
</dbReference>
<protein>
    <recommendedName>
        <fullName evidence="3">Phage holin</fullName>
    </recommendedName>
</protein>
<geneLocation type="plasmid" evidence="2">
    <name>pU143</name>
</geneLocation>
<reference evidence="2" key="1">
    <citation type="submission" date="2009-03" db="EMBL/GenBank/DDBJ databases">
        <title>Nucleotide sequence of the Serratia entomophila virulence encoding plasmid pADAP and comparison with the aberrant virulence plasmid from the Serratia proteamaculans strain 143.</title>
        <authorList>
            <person name="Hurst M.R.H."/>
        </authorList>
    </citation>
    <scope>NUCLEOTIDE SEQUENCE</scope>
    <source>
        <strain evidence="2">143</strain>
        <plasmid evidence="2">pU143</plasmid>
    </source>
</reference>
<dbReference type="Pfam" id="PF16931">
    <property type="entry name" value="Phage_holin_8"/>
    <property type="match status" value="1"/>
</dbReference>
<evidence type="ECO:0000256" key="1">
    <source>
        <dbReference type="SAM" id="Phobius"/>
    </source>
</evidence>
<feature type="transmembrane region" description="Helical" evidence="1">
    <location>
        <begin position="74"/>
        <end position="92"/>
    </location>
</feature>
<dbReference type="InterPro" id="IPR032637">
    <property type="entry name" value="Phage_holin-like"/>
</dbReference>
<feature type="transmembrane region" description="Helical" evidence="1">
    <location>
        <begin position="6"/>
        <end position="26"/>
    </location>
</feature>
<keyword evidence="1" id="KW-1133">Transmembrane helix</keyword>
<accession>D5FW88</accession>
<organism evidence="2">
    <name type="scientific">Serratia proteamaculans</name>
    <dbReference type="NCBI Taxonomy" id="28151"/>
    <lineage>
        <taxon>Bacteria</taxon>
        <taxon>Pseudomonadati</taxon>
        <taxon>Pseudomonadota</taxon>
        <taxon>Gammaproteobacteria</taxon>
        <taxon>Enterobacterales</taxon>
        <taxon>Yersiniaceae</taxon>
        <taxon>Serratia</taxon>
    </lineage>
</organism>
<keyword evidence="1" id="KW-0472">Membrane</keyword>
<evidence type="ECO:0000313" key="2">
    <source>
        <dbReference type="EMBL" id="ACZ05617.1"/>
    </source>
</evidence>
<name>D5FW88_SERPR</name>
<keyword evidence="1" id="KW-0812">Transmembrane</keyword>
<evidence type="ECO:0008006" key="3">
    <source>
        <dbReference type="Google" id="ProtNLM"/>
    </source>
</evidence>
<dbReference type="RefSeq" id="WP_010895737.1">
    <property type="nucleotide sequence ID" value="NZ_CAMITN010000008.1"/>
</dbReference>